<sequence length="326" mass="36838">MQTGLTQLTHSLLYQVRKQSANVQCLWFINRYLTDEVPTPRLCGWKQHNGQTFVHMGLVSGSTLSAEWSHLRRSDKLAICQSLRQMIQAWRRMKLSNTTGSPYVEPMPSFATRIRSLMSNGLTQPRPEPSPAMLSQIDGSGLRDIMFHDAGAYPLGPFQNTSAFHDSFAQLAMRHAKRKVDARKEIEELSGLDDDITVVFTHNDLDMSNILVSRRDQGPVRIVAVIDWHQSGWYLSLGRDSKRVWSRSLDQSGRRNISLGYSSRLSPLTTMLGDTLVCRPFEWSAGSSLRTTAPDSKCEMAKWLGLQCERNGNSHRRIPAHAQLTP</sequence>
<name>A0A6G1LI20_9PEZI</name>
<gene>
    <name evidence="1" type="ORF">EJ03DRAFT_325048</name>
</gene>
<dbReference type="InterPro" id="IPR051678">
    <property type="entry name" value="AGP_Transferase"/>
</dbReference>
<keyword evidence="2" id="KW-1185">Reference proteome</keyword>
<dbReference type="OrthoDB" id="5404599at2759"/>
<accession>A0A6G1LI20</accession>
<evidence type="ECO:0000313" key="2">
    <source>
        <dbReference type="Proteomes" id="UP000799436"/>
    </source>
</evidence>
<evidence type="ECO:0000313" key="1">
    <source>
        <dbReference type="EMBL" id="KAF2772222.1"/>
    </source>
</evidence>
<dbReference type="Proteomes" id="UP000799436">
    <property type="component" value="Unassembled WGS sequence"/>
</dbReference>
<dbReference type="InterPro" id="IPR011009">
    <property type="entry name" value="Kinase-like_dom_sf"/>
</dbReference>
<dbReference type="AlphaFoldDB" id="A0A6G1LI20"/>
<organism evidence="1 2">
    <name type="scientific">Teratosphaeria nubilosa</name>
    <dbReference type="NCBI Taxonomy" id="161662"/>
    <lineage>
        <taxon>Eukaryota</taxon>
        <taxon>Fungi</taxon>
        <taxon>Dikarya</taxon>
        <taxon>Ascomycota</taxon>
        <taxon>Pezizomycotina</taxon>
        <taxon>Dothideomycetes</taxon>
        <taxon>Dothideomycetidae</taxon>
        <taxon>Mycosphaerellales</taxon>
        <taxon>Teratosphaeriaceae</taxon>
        <taxon>Teratosphaeria</taxon>
    </lineage>
</organism>
<dbReference type="PANTHER" id="PTHR21310">
    <property type="entry name" value="AMINOGLYCOSIDE PHOSPHOTRANSFERASE-RELATED-RELATED"/>
    <property type="match status" value="1"/>
</dbReference>
<reference evidence="1" key="1">
    <citation type="journal article" date="2020" name="Stud. Mycol.">
        <title>101 Dothideomycetes genomes: a test case for predicting lifestyles and emergence of pathogens.</title>
        <authorList>
            <person name="Haridas S."/>
            <person name="Albert R."/>
            <person name="Binder M."/>
            <person name="Bloem J."/>
            <person name="Labutti K."/>
            <person name="Salamov A."/>
            <person name="Andreopoulos B."/>
            <person name="Baker S."/>
            <person name="Barry K."/>
            <person name="Bills G."/>
            <person name="Bluhm B."/>
            <person name="Cannon C."/>
            <person name="Castanera R."/>
            <person name="Culley D."/>
            <person name="Daum C."/>
            <person name="Ezra D."/>
            <person name="Gonzalez J."/>
            <person name="Henrissat B."/>
            <person name="Kuo A."/>
            <person name="Liang C."/>
            <person name="Lipzen A."/>
            <person name="Lutzoni F."/>
            <person name="Magnuson J."/>
            <person name="Mondo S."/>
            <person name="Nolan M."/>
            <person name="Ohm R."/>
            <person name="Pangilinan J."/>
            <person name="Park H.-J."/>
            <person name="Ramirez L."/>
            <person name="Alfaro M."/>
            <person name="Sun H."/>
            <person name="Tritt A."/>
            <person name="Yoshinaga Y."/>
            <person name="Zwiers L.-H."/>
            <person name="Turgeon B."/>
            <person name="Goodwin S."/>
            <person name="Spatafora J."/>
            <person name="Crous P."/>
            <person name="Grigoriev I."/>
        </authorList>
    </citation>
    <scope>NUCLEOTIDE SEQUENCE</scope>
    <source>
        <strain evidence="1">CBS 116005</strain>
    </source>
</reference>
<protein>
    <submittedName>
        <fullName evidence="1">Uncharacterized protein</fullName>
    </submittedName>
</protein>
<dbReference type="PANTHER" id="PTHR21310:SF54">
    <property type="entry name" value="AMINOGLYCOSIDE PHOSPHOTRANSFERASE DOMAIN-CONTAINING PROTEIN"/>
    <property type="match status" value="1"/>
</dbReference>
<dbReference type="SUPFAM" id="SSF56112">
    <property type="entry name" value="Protein kinase-like (PK-like)"/>
    <property type="match status" value="1"/>
</dbReference>
<dbReference type="EMBL" id="ML995816">
    <property type="protein sequence ID" value="KAF2772222.1"/>
    <property type="molecule type" value="Genomic_DNA"/>
</dbReference>
<proteinExistence type="predicted"/>